<dbReference type="InterPro" id="IPR001173">
    <property type="entry name" value="Glyco_trans_2-like"/>
</dbReference>
<dbReference type="AlphaFoldDB" id="A0A932QYW3"/>
<evidence type="ECO:0000259" key="9">
    <source>
        <dbReference type="Pfam" id="PF00535"/>
    </source>
</evidence>
<keyword evidence="3" id="KW-0808">Transferase</keyword>
<dbReference type="PANTHER" id="PTHR48090">
    <property type="entry name" value="UNDECAPRENYL-PHOSPHATE 4-DEOXY-4-FORMAMIDO-L-ARABINOSE TRANSFERASE-RELATED"/>
    <property type="match status" value="1"/>
</dbReference>
<keyword evidence="1" id="KW-1003">Cell membrane</keyword>
<protein>
    <submittedName>
        <fullName evidence="10">Glycosyltransferase family 2 protein</fullName>
    </submittedName>
</protein>
<feature type="transmembrane region" description="Helical" evidence="8">
    <location>
        <begin position="266"/>
        <end position="289"/>
    </location>
</feature>
<dbReference type="Proteomes" id="UP000753196">
    <property type="component" value="Unassembled WGS sequence"/>
</dbReference>
<dbReference type="InterPro" id="IPR050256">
    <property type="entry name" value="Glycosyltransferase_2"/>
</dbReference>
<evidence type="ECO:0000256" key="5">
    <source>
        <dbReference type="ARBA" id="ARBA00022985"/>
    </source>
</evidence>
<dbReference type="GO" id="GO:0005886">
    <property type="term" value="C:plasma membrane"/>
    <property type="evidence" value="ECO:0007669"/>
    <property type="project" value="TreeGrafter"/>
</dbReference>
<organism evidence="10 11">
    <name type="scientific">Candidatus Sungiibacteriota bacterium</name>
    <dbReference type="NCBI Taxonomy" id="2750080"/>
    <lineage>
        <taxon>Bacteria</taxon>
        <taxon>Candidatus Sungiibacteriota</taxon>
    </lineage>
</organism>
<dbReference type="EMBL" id="JACQCR010000041">
    <property type="protein sequence ID" value="MBI3631043.1"/>
    <property type="molecule type" value="Genomic_DNA"/>
</dbReference>
<comment type="caution">
    <text evidence="10">The sequence shown here is derived from an EMBL/GenBank/DDBJ whole genome shotgun (WGS) entry which is preliminary data.</text>
</comment>
<evidence type="ECO:0000256" key="4">
    <source>
        <dbReference type="ARBA" id="ARBA00022692"/>
    </source>
</evidence>
<keyword evidence="7 8" id="KW-0472">Membrane</keyword>
<feature type="domain" description="Glycosyltransferase 2-like" evidence="9">
    <location>
        <begin position="3"/>
        <end position="160"/>
    </location>
</feature>
<dbReference type="CDD" id="cd04187">
    <property type="entry name" value="DPM1_like_bac"/>
    <property type="match status" value="1"/>
</dbReference>
<dbReference type="InterPro" id="IPR029044">
    <property type="entry name" value="Nucleotide-diphossugar_trans"/>
</dbReference>
<dbReference type="Gene3D" id="3.90.550.10">
    <property type="entry name" value="Spore Coat Polysaccharide Biosynthesis Protein SpsA, Chain A"/>
    <property type="match status" value="1"/>
</dbReference>
<evidence type="ECO:0000256" key="1">
    <source>
        <dbReference type="ARBA" id="ARBA00022475"/>
    </source>
</evidence>
<name>A0A932QYW3_9BACT</name>
<sequence length="309" mass="35087">MISVVVPFFNERESVGELHRRLLAVLKKIGEPFEIIFVDDGSSDRTFEEIKKLSPVRGFRLRRNAGQTAAFGCGIAEAKGDVVVTSDGDLENQPEDIPLLLAKLDEGYDVVSGWRERRWQKRFMTRRIPSLAANRLISRVTGVYLHDHGCNLRAYRRHVFGGVAFNGEMHRMLAAYLGMRGARVGEIPVSWVPRQFGSSKYGIGRTFKVLLDVLALHFFKEYATRPMHFFGYVGFASIGAGMLTFFWAAYLRIFEGLHFNRTPLPILIAVFVVVGVQFILMGLLAEILLRSGREERQAREYDIGERIQN</sequence>
<evidence type="ECO:0000256" key="7">
    <source>
        <dbReference type="ARBA" id="ARBA00023136"/>
    </source>
</evidence>
<evidence type="ECO:0000256" key="2">
    <source>
        <dbReference type="ARBA" id="ARBA00022676"/>
    </source>
</evidence>
<proteinExistence type="predicted"/>
<dbReference type="GO" id="GO:0099621">
    <property type="term" value="F:undecaprenyl-phosphate 4-deoxy-4-formamido-L-arabinose transferase activity"/>
    <property type="evidence" value="ECO:0007669"/>
    <property type="project" value="TreeGrafter"/>
</dbReference>
<gene>
    <name evidence="10" type="ORF">HY221_01785</name>
</gene>
<keyword evidence="5" id="KW-0448">Lipopolysaccharide biosynthesis</keyword>
<dbReference type="Pfam" id="PF00535">
    <property type="entry name" value="Glycos_transf_2"/>
    <property type="match status" value="1"/>
</dbReference>
<keyword evidence="2" id="KW-0328">Glycosyltransferase</keyword>
<dbReference type="GO" id="GO:0009103">
    <property type="term" value="P:lipopolysaccharide biosynthetic process"/>
    <property type="evidence" value="ECO:0007669"/>
    <property type="project" value="UniProtKB-KW"/>
</dbReference>
<reference evidence="10" key="1">
    <citation type="submission" date="2020-07" db="EMBL/GenBank/DDBJ databases">
        <title>Huge and variable diversity of episymbiotic CPR bacteria and DPANN archaea in groundwater ecosystems.</title>
        <authorList>
            <person name="He C.Y."/>
            <person name="Keren R."/>
            <person name="Whittaker M."/>
            <person name="Farag I.F."/>
            <person name="Doudna J."/>
            <person name="Cate J.H.D."/>
            <person name="Banfield J.F."/>
        </authorList>
    </citation>
    <scope>NUCLEOTIDE SEQUENCE</scope>
    <source>
        <strain evidence="10">NC_groundwater_973_Pr1_S-0.2um_54_13</strain>
    </source>
</reference>
<feature type="transmembrane region" description="Helical" evidence="8">
    <location>
        <begin position="229"/>
        <end position="254"/>
    </location>
</feature>
<dbReference type="PANTHER" id="PTHR48090:SF3">
    <property type="entry name" value="UNDECAPRENYL-PHOSPHATE 4-DEOXY-4-FORMAMIDO-L-ARABINOSE TRANSFERASE"/>
    <property type="match status" value="1"/>
</dbReference>
<keyword evidence="6 8" id="KW-1133">Transmembrane helix</keyword>
<evidence type="ECO:0000256" key="6">
    <source>
        <dbReference type="ARBA" id="ARBA00022989"/>
    </source>
</evidence>
<evidence type="ECO:0000256" key="8">
    <source>
        <dbReference type="SAM" id="Phobius"/>
    </source>
</evidence>
<dbReference type="SUPFAM" id="SSF53448">
    <property type="entry name" value="Nucleotide-diphospho-sugar transferases"/>
    <property type="match status" value="1"/>
</dbReference>
<keyword evidence="4 8" id="KW-0812">Transmembrane</keyword>
<accession>A0A932QYW3</accession>
<evidence type="ECO:0000313" key="11">
    <source>
        <dbReference type="Proteomes" id="UP000753196"/>
    </source>
</evidence>
<evidence type="ECO:0000256" key="3">
    <source>
        <dbReference type="ARBA" id="ARBA00022679"/>
    </source>
</evidence>
<evidence type="ECO:0000313" key="10">
    <source>
        <dbReference type="EMBL" id="MBI3631043.1"/>
    </source>
</evidence>